<dbReference type="GO" id="GO:0016887">
    <property type="term" value="F:ATP hydrolysis activity"/>
    <property type="evidence" value="ECO:0007669"/>
    <property type="project" value="InterPro"/>
</dbReference>
<protein>
    <recommendedName>
        <fullName evidence="6">AAA+ ATPase domain-containing protein</fullName>
    </recommendedName>
</protein>
<keyword evidence="3" id="KW-0067">ATP-binding</keyword>
<reference evidence="4 5" key="1">
    <citation type="submission" date="2018-10" db="EMBL/GenBank/DDBJ databases">
        <title>A high-quality apple genome assembly.</title>
        <authorList>
            <person name="Hu J."/>
        </authorList>
    </citation>
    <scope>NUCLEOTIDE SEQUENCE [LARGE SCALE GENOMIC DNA]</scope>
    <source>
        <strain evidence="5">cv. HFTH1</strain>
        <tissue evidence="4">Young leaf</tissue>
    </source>
</reference>
<evidence type="ECO:0000256" key="2">
    <source>
        <dbReference type="ARBA" id="ARBA00022741"/>
    </source>
</evidence>
<dbReference type="InterPro" id="IPR005654">
    <property type="entry name" value="ATPase_AFG1-like"/>
</dbReference>
<dbReference type="Pfam" id="PF03969">
    <property type="entry name" value="AFG1_ATPase"/>
    <property type="match status" value="1"/>
</dbReference>
<dbReference type="GO" id="GO:0005739">
    <property type="term" value="C:mitochondrion"/>
    <property type="evidence" value="ECO:0007669"/>
    <property type="project" value="TreeGrafter"/>
</dbReference>
<dbReference type="SUPFAM" id="SSF52540">
    <property type="entry name" value="P-loop containing nucleoside triphosphate hydrolases"/>
    <property type="match status" value="1"/>
</dbReference>
<gene>
    <name evidence="4" type="ORF">DVH24_006946</name>
</gene>
<proteinExistence type="inferred from homology"/>
<evidence type="ECO:0008006" key="6">
    <source>
        <dbReference type="Google" id="ProtNLM"/>
    </source>
</evidence>
<name>A0A498I5U3_MALDO</name>
<comment type="caution">
    <text evidence="4">The sequence shown here is derived from an EMBL/GenBank/DDBJ whole genome shotgun (WGS) entry which is preliminary data.</text>
</comment>
<evidence type="ECO:0000313" key="5">
    <source>
        <dbReference type="Proteomes" id="UP000290289"/>
    </source>
</evidence>
<keyword evidence="2" id="KW-0547">Nucleotide-binding</keyword>
<keyword evidence="5" id="KW-1185">Reference proteome</keyword>
<dbReference type="InterPro" id="IPR027417">
    <property type="entry name" value="P-loop_NTPase"/>
</dbReference>
<comment type="similarity">
    <text evidence="1">Belongs to the AFG1 ATPase family.</text>
</comment>
<evidence type="ECO:0000256" key="3">
    <source>
        <dbReference type="ARBA" id="ARBA00022840"/>
    </source>
</evidence>
<evidence type="ECO:0000313" key="4">
    <source>
        <dbReference type="EMBL" id="RXH78876.1"/>
    </source>
</evidence>
<dbReference type="NCBIfam" id="NF040713">
    <property type="entry name" value="ZapE"/>
    <property type="match status" value="1"/>
</dbReference>
<accession>A0A498I5U3</accession>
<evidence type="ECO:0000256" key="1">
    <source>
        <dbReference type="ARBA" id="ARBA00010322"/>
    </source>
</evidence>
<dbReference type="PANTHER" id="PTHR12169:SF29">
    <property type="entry name" value="AFG1-LIKE ATPASE FAMILY PROTEIN"/>
    <property type="match status" value="1"/>
</dbReference>
<dbReference type="Gene3D" id="3.40.50.300">
    <property type="entry name" value="P-loop containing nucleotide triphosphate hydrolases"/>
    <property type="match status" value="2"/>
</dbReference>
<dbReference type="EMBL" id="RDQH01000339">
    <property type="protein sequence ID" value="RXH78876.1"/>
    <property type="molecule type" value="Genomic_DNA"/>
</dbReference>
<sequence length="625" mass="70089">MVKLKQLRGRPKQIKRAVVCIGKSNPTEPNPTSSQEVGIRETQQAVQGTFSVRYVKQAYWKFDSYQSLGLKMRAIARSIRQCRLSLRHQACHYSSGFVTRQKLLVNTCAGVAHQLAKNGEFDILPPPTLMVSRALSIDAAQVTNGDVKKVGPLVEYERRIAAGELVDGDACQVGTLRELQRLYDELVQSADACRLDRYSTSAKSGRSRWLWSRFIPQSSTSPVRGLYLYGGVGTGKTMLMDLFFDQLQCSWRKKRIHFHDFMLNVHKTLRAVFGKVLGLHCLTPIVRNVSCSAVDIRIGCLTVLLKREILFQNKSCAFTVQLKHQGVEDPLEVVAGEISDEAVLLCLDEFMVTDVADALIVNRLFRHLFDNGIILVSTSNRAPDKLYEGGLQRDLFLPFIATLKERCVVHEIGSAVDYRKLTSAEQGFYFVGKDLSGFLKQKFQELIGEHEAVPQEAEVVMGRKLKVPLGANGCAYFPFEELCDRPFGAADYLGLCKNYHTLALEGVPVFGLHNRTAAYRFVTLVDVMYENKARLLCTAEGTPFELFEKIVTIADAQQIAPRTSSRSRKNDVAGLCVDNELGFTKDRTISRLTEMNSKEYLEHHAETLAEKNSQEGVNLNKMVQV</sequence>
<dbReference type="AlphaFoldDB" id="A0A498I5U3"/>
<dbReference type="PANTHER" id="PTHR12169">
    <property type="entry name" value="ATPASE N2B"/>
    <property type="match status" value="1"/>
</dbReference>
<dbReference type="GO" id="GO:0005524">
    <property type="term" value="F:ATP binding"/>
    <property type="evidence" value="ECO:0007669"/>
    <property type="project" value="UniProtKB-KW"/>
</dbReference>
<dbReference type="GO" id="GO:0009507">
    <property type="term" value="C:chloroplast"/>
    <property type="evidence" value="ECO:0007669"/>
    <property type="project" value="TreeGrafter"/>
</dbReference>
<dbReference type="Proteomes" id="UP000290289">
    <property type="component" value="Chromosome 13"/>
</dbReference>
<organism evidence="4 5">
    <name type="scientific">Malus domestica</name>
    <name type="common">Apple</name>
    <name type="synonym">Pyrus malus</name>
    <dbReference type="NCBI Taxonomy" id="3750"/>
    <lineage>
        <taxon>Eukaryota</taxon>
        <taxon>Viridiplantae</taxon>
        <taxon>Streptophyta</taxon>
        <taxon>Embryophyta</taxon>
        <taxon>Tracheophyta</taxon>
        <taxon>Spermatophyta</taxon>
        <taxon>Magnoliopsida</taxon>
        <taxon>eudicotyledons</taxon>
        <taxon>Gunneridae</taxon>
        <taxon>Pentapetalae</taxon>
        <taxon>rosids</taxon>
        <taxon>fabids</taxon>
        <taxon>Rosales</taxon>
        <taxon>Rosaceae</taxon>
        <taxon>Amygdaloideae</taxon>
        <taxon>Maleae</taxon>
        <taxon>Malus</taxon>
    </lineage>
</organism>